<feature type="region of interest" description="Disordered" evidence="4">
    <location>
        <begin position="469"/>
        <end position="492"/>
    </location>
</feature>
<dbReference type="SMART" id="SM00543">
    <property type="entry name" value="MIF4G"/>
    <property type="match status" value="1"/>
</dbReference>
<feature type="region of interest" description="Disordered" evidence="4">
    <location>
        <begin position="102"/>
        <end position="139"/>
    </location>
</feature>
<name>C1FI82_MICCC</name>
<dbReference type="InParanoid" id="C1FI82"/>
<dbReference type="GO" id="GO:0016281">
    <property type="term" value="C:eukaryotic translation initiation factor 4F complex"/>
    <property type="evidence" value="ECO:0007669"/>
    <property type="project" value="TreeGrafter"/>
</dbReference>
<dbReference type="RefSeq" id="XP_002508418.1">
    <property type="nucleotide sequence ID" value="XM_002508372.1"/>
</dbReference>
<dbReference type="PANTHER" id="PTHR23253:SF53">
    <property type="entry name" value="EUKARYOTIC TRANSLATION INITIATION FACTOR ISOFORM 4G-1"/>
    <property type="match status" value="1"/>
</dbReference>
<evidence type="ECO:0000313" key="6">
    <source>
        <dbReference type="EMBL" id="ACO69676.1"/>
    </source>
</evidence>
<feature type="compositionally biased region" description="Basic and acidic residues" evidence="4">
    <location>
        <begin position="121"/>
        <end position="134"/>
    </location>
</feature>
<evidence type="ECO:0000256" key="3">
    <source>
        <dbReference type="ARBA" id="ARBA00022917"/>
    </source>
</evidence>
<evidence type="ECO:0000256" key="4">
    <source>
        <dbReference type="SAM" id="MobiDB-lite"/>
    </source>
</evidence>
<dbReference type="Pfam" id="PF02847">
    <property type="entry name" value="MA3"/>
    <property type="match status" value="1"/>
</dbReference>
<dbReference type="GeneID" id="8246969"/>
<gene>
    <name evidence="6" type="primary">EIF4G</name>
    <name evidence="6" type="ORF">MICPUN_61786</name>
</gene>
<dbReference type="SUPFAM" id="SSF48371">
    <property type="entry name" value="ARM repeat"/>
    <property type="match status" value="2"/>
</dbReference>
<dbReference type="InterPro" id="IPR003890">
    <property type="entry name" value="MIF4G-like_typ-3"/>
</dbReference>
<dbReference type="KEGG" id="mis:MICPUN_61786"/>
<feature type="domain" description="MI" evidence="5">
    <location>
        <begin position="535"/>
        <end position="665"/>
    </location>
</feature>
<proteinExistence type="inferred from homology"/>
<dbReference type="GO" id="GO:0003729">
    <property type="term" value="F:mRNA binding"/>
    <property type="evidence" value="ECO:0007669"/>
    <property type="project" value="TreeGrafter"/>
</dbReference>
<dbReference type="InterPro" id="IPR003891">
    <property type="entry name" value="Initiation_fac_eIF4g_MI"/>
</dbReference>
<dbReference type="STRING" id="296587.C1FI82"/>
<dbReference type="PROSITE" id="PS51366">
    <property type="entry name" value="MI"/>
    <property type="match status" value="1"/>
</dbReference>
<dbReference type="Pfam" id="PF02854">
    <property type="entry name" value="MIF4G"/>
    <property type="match status" value="1"/>
</dbReference>
<dbReference type="OMA" id="CRIQIPR"/>
<organism evidence="6 7">
    <name type="scientific">Micromonas commoda (strain RCC299 / NOUM17 / CCMP2709)</name>
    <name type="common">Picoplanktonic green alga</name>
    <dbReference type="NCBI Taxonomy" id="296587"/>
    <lineage>
        <taxon>Eukaryota</taxon>
        <taxon>Viridiplantae</taxon>
        <taxon>Chlorophyta</taxon>
        <taxon>Mamiellophyceae</taxon>
        <taxon>Mamiellales</taxon>
        <taxon>Mamiellaceae</taxon>
        <taxon>Micromonas</taxon>
    </lineage>
</organism>
<evidence type="ECO:0000259" key="5">
    <source>
        <dbReference type="PROSITE" id="PS51366"/>
    </source>
</evidence>
<dbReference type="PANTHER" id="PTHR23253">
    <property type="entry name" value="EUKARYOTIC TRANSLATION INITIATION FACTOR 4 GAMMA"/>
    <property type="match status" value="1"/>
</dbReference>
<keyword evidence="2 6" id="KW-0396">Initiation factor</keyword>
<accession>C1FI82</accession>
<dbReference type="InterPro" id="IPR016024">
    <property type="entry name" value="ARM-type_fold"/>
</dbReference>
<protein>
    <submittedName>
        <fullName evidence="6">Eukaryotic initiation factor</fullName>
    </submittedName>
</protein>
<dbReference type="eggNOG" id="KOG0401">
    <property type="taxonomic scope" value="Eukaryota"/>
</dbReference>
<dbReference type="FunCoup" id="C1FI82">
    <property type="interactions" value="1666"/>
</dbReference>
<reference evidence="6 7" key="1">
    <citation type="journal article" date="2009" name="Science">
        <title>Green evolution and dynamic adaptations revealed by genomes of the marine picoeukaryotes Micromonas.</title>
        <authorList>
            <person name="Worden A.Z."/>
            <person name="Lee J.H."/>
            <person name="Mock T."/>
            <person name="Rouze P."/>
            <person name="Simmons M.P."/>
            <person name="Aerts A.L."/>
            <person name="Allen A.E."/>
            <person name="Cuvelier M.L."/>
            <person name="Derelle E."/>
            <person name="Everett M.V."/>
            <person name="Foulon E."/>
            <person name="Grimwood J."/>
            <person name="Gundlach H."/>
            <person name="Henrissat B."/>
            <person name="Napoli C."/>
            <person name="McDonald S.M."/>
            <person name="Parker M.S."/>
            <person name="Rombauts S."/>
            <person name="Salamov A."/>
            <person name="Von Dassow P."/>
            <person name="Badger J.H."/>
            <person name="Coutinho P.M."/>
            <person name="Demir E."/>
            <person name="Dubchak I."/>
            <person name="Gentemann C."/>
            <person name="Eikrem W."/>
            <person name="Gready J.E."/>
            <person name="John U."/>
            <person name="Lanier W."/>
            <person name="Lindquist E.A."/>
            <person name="Lucas S."/>
            <person name="Mayer K.F."/>
            <person name="Moreau H."/>
            <person name="Not F."/>
            <person name="Otillar R."/>
            <person name="Panaud O."/>
            <person name="Pangilinan J."/>
            <person name="Paulsen I."/>
            <person name="Piegu B."/>
            <person name="Poliakov A."/>
            <person name="Robbens S."/>
            <person name="Schmutz J."/>
            <person name="Toulza E."/>
            <person name="Wyss T."/>
            <person name="Zelensky A."/>
            <person name="Zhou K."/>
            <person name="Armbrust E.V."/>
            <person name="Bhattacharya D."/>
            <person name="Goodenough U.W."/>
            <person name="Van de Peer Y."/>
            <person name="Grigoriev I.V."/>
        </authorList>
    </citation>
    <scope>NUCLEOTIDE SEQUENCE [LARGE SCALE GENOMIC DNA]</scope>
    <source>
        <strain evidence="7">RCC299 / NOUM17</strain>
    </source>
</reference>
<dbReference type="EMBL" id="CP001576">
    <property type="protein sequence ID" value="ACO69676.1"/>
    <property type="molecule type" value="Genomic_DNA"/>
</dbReference>
<keyword evidence="7" id="KW-1185">Reference proteome</keyword>
<evidence type="ECO:0000256" key="2">
    <source>
        <dbReference type="ARBA" id="ARBA00022540"/>
    </source>
</evidence>
<dbReference type="Gene3D" id="1.25.40.180">
    <property type="match status" value="2"/>
</dbReference>
<dbReference type="AlphaFoldDB" id="C1FI82"/>
<dbReference type="Proteomes" id="UP000002009">
    <property type="component" value="Chromosome 10"/>
</dbReference>
<dbReference type="OrthoDB" id="514777at2759"/>
<comment type="similarity">
    <text evidence="1">Belongs to the eukaryotic initiation factor 4G family.</text>
</comment>
<keyword evidence="3" id="KW-0648">Protein biosynthesis</keyword>
<evidence type="ECO:0000313" key="7">
    <source>
        <dbReference type="Proteomes" id="UP000002009"/>
    </source>
</evidence>
<feature type="region of interest" description="Disordered" evidence="4">
    <location>
        <begin position="508"/>
        <end position="530"/>
    </location>
</feature>
<dbReference type="GO" id="GO:0003743">
    <property type="term" value="F:translation initiation factor activity"/>
    <property type="evidence" value="ECO:0007669"/>
    <property type="project" value="UniProtKB-KW"/>
</dbReference>
<sequence>MSGGASAISLRPGGAGISLRPGGAGAGGPGVFAAFAMGSRPQAPTESSAKKLNAEDVIKYDADFLRQFQERYKEIPVELATSPVEVVINEVNSEALASMGAEADAQWGKKPAEPATAAAPEKGDKDWNEKKAADAAKAAAKAGKKGGKVDLTPLPEGTEGATIVKAANAWSRGGADDDTTKVTRAVKSILNKITPEKFDRLMEQLLEAGINTAATLSETISIVFDKAIWEPGFCGMYADVCLRLSKELPEFPGESADGKPMTFRRILLNTCQEEFEGAGKAREELATITDQSERAAATKRVKMRTMGNIRLIGELFKKKMIAEKILHACVTDLLGAPGSTPPEENIEALTGLLTTVGKELDNSPKLPKEMMEGYFTRLQALADNAALDSRVRFLCRDVIELRRSGWIPRVKKLEAMTLGEIHAEAAAAGLMSPAATEEILFPEGPGGSDGIGGDWEMVGKDGSVGDGSSALSGPYVAPKHKAAMPTEKEKAKRDAELRKLAKERAMAAVTGTSTASGASTSSSSAPGAGTWDEEKVEEKCKSAVNEFVQVADVKEAVLSVREILEKAKNAAFALDAVLSAFVTHVVDSSNEKHRDLCAKLFVQLRKESDLAVSESALADAVGEPVAGLDDIAIDTPMAPKLLGGLVAALIIDDALAATFIADSAVGVEDTMYRREYVAAIFKELKARGKKGAAAYAADGGVDVAGLLAGDPEFDSPLAEFLEKSGLKELA</sequence>
<evidence type="ECO:0000256" key="1">
    <source>
        <dbReference type="ARBA" id="ARBA00005775"/>
    </source>
</evidence>